<accession>A0A1B3BAC7</accession>
<evidence type="ECO:0000313" key="3">
    <source>
        <dbReference type="Proteomes" id="UP000094147"/>
    </source>
</evidence>
<dbReference type="KEGG" id="ksd:KS2013_1002"/>
<sequence>MNILDRLCFIILLSPATALASDMGGIFYLVTIPASIFLLIVALKVAFKQNKPSGMVTIIGLALATIFMTLFMTSHTYTRTDAFGMQVALCIAFIIPFTVWLVRDKHEENEESTDKEPNE</sequence>
<protein>
    <submittedName>
        <fullName evidence="2">Uncharacterized protein</fullName>
    </submittedName>
</protein>
<proteinExistence type="predicted"/>
<gene>
    <name evidence="2" type="ORF">KS2013_1002</name>
</gene>
<dbReference type="AlphaFoldDB" id="A0A1B3BAC7"/>
<feature type="transmembrane region" description="Helical" evidence="1">
    <location>
        <begin position="83"/>
        <end position="102"/>
    </location>
</feature>
<keyword evidence="1" id="KW-1133">Transmembrane helix</keyword>
<dbReference type="STRING" id="1144748.KS2013_1002"/>
<feature type="transmembrane region" description="Helical" evidence="1">
    <location>
        <begin position="30"/>
        <end position="47"/>
    </location>
</feature>
<evidence type="ECO:0000313" key="2">
    <source>
        <dbReference type="EMBL" id="AOE49723.1"/>
    </source>
</evidence>
<keyword evidence="3" id="KW-1185">Reference proteome</keyword>
<dbReference type="Proteomes" id="UP000094147">
    <property type="component" value="Chromosome"/>
</dbReference>
<dbReference type="RefSeq" id="WP_068990660.1">
    <property type="nucleotide sequence ID" value="NZ_CP012418.1"/>
</dbReference>
<feature type="transmembrane region" description="Helical" evidence="1">
    <location>
        <begin position="54"/>
        <end position="77"/>
    </location>
</feature>
<dbReference type="EMBL" id="CP012418">
    <property type="protein sequence ID" value="AOE49723.1"/>
    <property type="molecule type" value="Genomic_DNA"/>
</dbReference>
<keyword evidence="1" id="KW-0812">Transmembrane</keyword>
<name>A0A1B3BAC7_9GAMM</name>
<evidence type="ECO:0000256" key="1">
    <source>
        <dbReference type="SAM" id="Phobius"/>
    </source>
</evidence>
<dbReference type="OrthoDB" id="9851377at2"/>
<organism evidence="2 3">
    <name type="scientific">Kangiella sediminilitoris</name>
    <dbReference type="NCBI Taxonomy" id="1144748"/>
    <lineage>
        <taxon>Bacteria</taxon>
        <taxon>Pseudomonadati</taxon>
        <taxon>Pseudomonadota</taxon>
        <taxon>Gammaproteobacteria</taxon>
        <taxon>Kangiellales</taxon>
        <taxon>Kangiellaceae</taxon>
        <taxon>Kangiella</taxon>
    </lineage>
</organism>
<keyword evidence="1" id="KW-0472">Membrane</keyword>
<reference evidence="3" key="1">
    <citation type="submission" date="2015-08" db="EMBL/GenBank/DDBJ databases">
        <authorList>
            <person name="Kim K.M."/>
        </authorList>
    </citation>
    <scope>NUCLEOTIDE SEQUENCE [LARGE SCALE GENOMIC DNA]</scope>
    <source>
        <strain evidence="3">KCTC 23892</strain>
    </source>
</reference>